<evidence type="ECO:0000313" key="3">
    <source>
        <dbReference type="Proteomes" id="UP000198625"/>
    </source>
</evidence>
<dbReference type="SUPFAM" id="SSF55729">
    <property type="entry name" value="Acyl-CoA N-acyltransferases (Nat)"/>
    <property type="match status" value="1"/>
</dbReference>
<dbReference type="InterPro" id="IPR016181">
    <property type="entry name" value="Acyl_CoA_acyltransferase"/>
</dbReference>
<sequence>MIYYNNDNLALRSMMKSDIKKLVDGFVEQGWHKSNELFSEYYNQQENKEKLVVIAEIGSDVAGYVTLLPYAKVGPFADKNIPEIVDFNVLIKYQKRGIGSRIMDVSENLAKEKSDYVSLSVGLHNGYGSAQRMYVKRGYIPDGTGVWYNGKQLVPYTKCVNDDDLTLYFLKCLKE</sequence>
<keyword evidence="3" id="KW-1185">Reference proteome</keyword>
<dbReference type="AlphaFoldDB" id="A0A1H3QI14"/>
<dbReference type="Proteomes" id="UP000198625">
    <property type="component" value="Unassembled WGS sequence"/>
</dbReference>
<name>A0A1H3QI14_9FIRM</name>
<dbReference type="PROSITE" id="PS51186">
    <property type="entry name" value="GNAT"/>
    <property type="match status" value="1"/>
</dbReference>
<dbReference type="Gene3D" id="3.40.630.30">
    <property type="match status" value="1"/>
</dbReference>
<organism evidence="2 3">
    <name type="scientific">Proteiniborus ethanoligenes</name>
    <dbReference type="NCBI Taxonomy" id="415015"/>
    <lineage>
        <taxon>Bacteria</taxon>
        <taxon>Bacillati</taxon>
        <taxon>Bacillota</taxon>
        <taxon>Clostridia</taxon>
        <taxon>Eubacteriales</taxon>
        <taxon>Proteiniborus</taxon>
    </lineage>
</organism>
<dbReference type="EMBL" id="FNQE01000020">
    <property type="protein sequence ID" value="SDZ12635.1"/>
    <property type="molecule type" value="Genomic_DNA"/>
</dbReference>
<proteinExistence type="predicted"/>
<dbReference type="Pfam" id="PF00583">
    <property type="entry name" value="Acetyltransf_1"/>
    <property type="match status" value="1"/>
</dbReference>
<dbReference type="STRING" id="415015.SAMN05660462_01945"/>
<evidence type="ECO:0000313" key="2">
    <source>
        <dbReference type="EMBL" id="SDZ12635.1"/>
    </source>
</evidence>
<dbReference type="InterPro" id="IPR000182">
    <property type="entry name" value="GNAT_dom"/>
</dbReference>
<accession>A0A1H3QI14</accession>
<evidence type="ECO:0000259" key="1">
    <source>
        <dbReference type="PROSITE" id="PS51186"/>
    </source>
</evidence>
<protein>
    <submittedName>
        <fullName evidence="2">Acetyltransferase (GNAT) domain-containing protein</fullName>
    </submittedName>
</protein>
<dbReference type="OrthoDB" id="9803772at2"/>
<reference evidence="2 3" key="1">
    <citation type="submission" date="2016-10" db="EMBL/GenBank/DDBJ databases">
        <authorList>
            <person name="de Groot N.N."/>
        </authorList>
    </citation>
    <scope>NUCLEOTIDE SEQUENCE [LARGE SCALE GENOMIC DNA]</scope>
    <source>
        <strain evidence="2 3">DSM 21650</strain>
    </source>
</reference>
<feature type="domain" description="N-acetyltransferase" evidence="1">
    <location>
        <begin position="9"/>
        <end position="161"/>
    </location>
</feature>
<dbReference type="GO" id="GO:0016747">
    <property type="term" value="F:acyltransferase activity, transferring groups other than amino-acyl groups"/>
    <property type="evidence" value="ECO:0007669"/>
    <property type="project" value="InterPro"/>
</dbReference>
<dbReference type="CDD" id="cd04301">
    <property type="entry name" value="NAT_SF"/>
    <property type="match status" value="1"/>
</dbReference>
<keyword evidence="2" id="KW-0808">Transferase</keyword>
<gene>
    <name evidence="2" type="ORF">SAMN05660462_01945</name>
</gene>